<dbReference type="AlphaFoldDB" id="K1UM44"/>
<feature type="non-terminal residue" evidence="1">
    <location>
        <position position="50"/>
    </location>
</feature>
<dbReference type="GO" id="GO:0005524">
    <property type="term" value="F:ATP binding"/>
    <property type="evidence" value="ECO:0007669"/>
    <property type="project" value="InterPro"/>
</dbReference>
<name>K1UM44_9ZZZZ</name>
<comment type="caution">
    <text evidence="1">The sequence shown here is derived from an EMBL/GenBank/DDBJ whole genome shotgun (WGS) entry which is preliminary data.</text>
</comment>
<dbReference type="SUPFAM" id="SSF53795">
    <property type="entry name" value="PEP carboxykinase-like"/>
    <property type="match status" value="1"/>
</dbReference>
<proteinExistence type="predicted"/>
<dbReference type="GO" id="GO:0016301">
    <property type="term" value="F:kinase activity"/>
    <property type="evidence" value="ECO:0007669"/>
    <property type="project" value="UniProtKB-KW"/>
</dbReference>
<keyword evidence="1" id="KW-0418">Kinase</keyword>
<keyword evidence="1" id="KW-0670">Pyruvate</keyword>
<dbReference type="EC" id="4.1.1.49" evidence="1"/>
<accession>K1UM44</accession>
<dbReference type="InterPro" id="IPR001272">
    <property type="entry name" value="PEP_carboxykinase_ATP"/>
</dbReference>
<sequence>MVATLRLSTSTKESEPDIYNAIKRDALLENVTVAADGTIDFADKSVTENT</sequence>
<reference evidence="1" key="1">
    <citation type="journal article" date="2013" name="Environ. Microbiol.">
        <title>Microbiota from the distal guts of lean and obese adolescents exhibit partial functional redundancy besides clear differences in community structure.</title>
        <authorList>
            <person name="Ferrer M."/>
            <person name="Ruiz A."/>
            <person name="Lanza F."/>
            <person name="Haange S.B."/>
            <person name="Oberbach A."/>
            <person name="Till H."/>
            <person name="Bargiela R."/>
            <person name="Campoy C."/>
            <person name="Segura M.T."/>
            <person name="Richter M."/>
            <person name="von Bergen M."/>
            <person name="Seifert J."/>
            <person name="Suarez A."/>
        </authorList>
    </citation>
    <scope>NUCLEOTIDE SEQUENCE</scope>
</reference>
<keyword evidence="1" id="KW-0456">Lyase</keyword>
<dbReference type="EMBL" id="AJWY01000299">
    <property type="protein sequence ID" value="EKC81364.1"/>
    <property type="molecule type" value="Genomic_DNA"/>
</dbReference>
<keyword evidence="1" id="KW-0808">Transferase</keyword>
<dbReference type="GO" id="GO:0004612">
    <property type="term" value="F:phosphoenolpyruvate carboxykinase (ATP) activity"/>
    <property type="evidence" value="ECO:0007669"/>
    <property type="project" value="UniProtKB-EC"/>
</dbReference>
<dbReference type="Pfam" id="PF01293">
    <property type="entry name" value="PEPCK_ATP"/>
    <property type="match status" value="1"/>
</dbReference>
<dbReference type="Gene3D" id="2.170.8.10">
    <property type="entry name" value="Phosphoenolpyruvate Carboxykinase, domain 2"/>
    <property type="match status" value="1"/>
</dbReference>
<gene>
    <name evidence="1" type="ORF">LEA_00416</name>
</gene>
<organism evidence="1">
    <name type="scientific">human gut metagenome</name>
    <dbReference type="NCBI Taxonomy" id="408170"/>
    <lineage>
        <taxon>unclassified sequences</taxon>
        <taxon>metagenomes</taxon>
        <taxon>organismal metagenomes</taxon>
    </lineage>
</organism>
<dbReference type="GO" id="GO:0006094">
    <property type="term" value="P:gluconeogenesis"/>
    <property type="evidence" value="ECO:0007669"/>
    <property type="project" value="InterPro"/>
</dbReference>
<protein>
    <submittedName>
        <fullName evidence="1">Phosphoenolpyruvate carboxykinase, ATP-utilizing</fullName>
        <ecNumber evidence="1">4.1.1.49</ecNumber>
    </submittedName>
</protein>
<evidence type="ECO:0000313" key="1">
    <source>
        <dbReference type="EMBL" id="EKC81364.1"/>
    </source>
</evidence>